<dbReference type="Gene3D" id="3.30.70.270">
    <property type="match status" value="1"/>
</dbReference>
<reference evidence="4 5" key="2">
    <citation type="submission" date="2018-03" db="EMBL/GenBank/DDBJ databases">
        <authorList>
            <person name="Keele B.F."/>
        </authorList>
    </citation>
    <scope>NUCLEOTIDE SEQUENCE [LARGE SCALE GENOMIC DNA]</scope>
    <source>
        <strain evidence="4 5">D13</strain>
    </source>
</reference>
<dbReference type="PANTHER" id="PTHR35369:SF2">
    <property type="entry name" value="BLR3025 PROTEIN"/>
    <property type="match status" value="1"/>
</dbReference>
<keyword evidence="2" id="KW-0227">DNA damage</keyword>
<dbReference type="PANTHER" id="PTHR35369">
    <property type="entry name" value="BLR3025 PROTEIN-RELATED"/>
    <property type="match status" value="1"/>
</dbReference>
<dbReference type="CDD" id="cd03468">
    <property type="entry name" value="PolY_like"/>
    <property type="match status" value="1"/>
</dbReference>
<dbReference type="InterPro" id="IPR001126">
    <property type="entry name" value="UmuC"/>
</dbReference>
<dbReference type="AlphaFoldDB" id="A0A2P1PS59"/>
<gene>
    <name evidence="4" type="ORF">C7S18_10835</name>
</gene>
<dbReference type="InterPro" id="IPR050356">
    <property type="entry name" value="SulA_CellDiv_inhibitor"/>
</dbReference>
<dbReference type="GO" id="GO:0006281">
    <property type="term" value="P:DNA repair"/>
    <property type="evidence" value="ECO:0007669"/>
    <property type="project" value="InterPro"/>
</dbReference>
<dbReference type="InterPro" id="IPR043128">
    <property type="entry name" value="Rev_trsase/Diguanyl_cyclase"/>
</dbReference>
<evidence type="ECO:0000256" key="1">
    <source>
        <dbReference type="ARBA" id="ARBA00010945"/>
    </source>
</evidence>
<comment type="similarity">
    <text evidence="1">Belongs to the DNA polymerase type-Y family.</text>
</comment>
<reference evidence="4 5" key="1">
    <citation type="submission" date="2018-03" db="EMBL/GenBank/DDBJ databases">
        <title>Ahniella affigens gen. nov., sp. nov., a gammaproteobacterium isolated from sandy soil near a stream.</title>
        <authorList>
            <person name="Ko Y."/>
            <person name="Kim J.-H."/>
        </authorList>
    </citation>
    <scope>NUCLEOTIDE SEQUENCE [LARGE SCALE GENOMIC DNA]</scope>
    <source>
        <strain evidence="4 5">D13</strain>
    </source>
</reference>
<evidence type="ECO:0000313" key="5">
    <source>
        <dbReference type="Proteomes" id="UP000241074"/>
    </source>
</evidence>
<protein>
    <submittedName>
        <fullName evidence="4">DNA repair nucleotidyltransferase</fullName>
    </submittedName>
</protein>
<dbReference type="Proteomes" id="UP000241074">
    <property type="component" value="Chromosome"/>
</dbReference>
<dbReference type="OrthoDB" id="5298951at2"/>
<evidence type="ECO:0000256" key="2">
    <source>
        <dbReference type="ARBA" id="ARBA00022763"/>
    </source>
</evidence>
<accession>A0A2P1PS59</accession>
<keyword evidence="4" id="KW-0808">Transferase</keyword>
<proteinExistence type="inferred from homology"/>
<dbReference type="KEGG" id="xba:C7S18_10835"/>
<dbReference type="Pfam" id="PF00817">
    <property type="entry name" value="IMS"/>
    <property type="match status" value="1"/>
</dbReference>
<sequence length="482" mass="53061">MLWLAVHLPRLSIDLVSRALPEPASQPLVISEGPVQRRRVQAVNEPARALGIQIGMGLSAAQALCADLLIQARQPDAEQQALQHLAACLYRVSAEVCLSGNPSTGNHGVLLEAWASRRLFGGGQQILEQVRSILGELGFLAQIGLAPTPAGAELAARMGDGVHALSRHALLRLLEQAPLGLSDLSPDAQQLLSGSGSRYLGAVLKLPRDALARRITAADLNYLDRLSGQCADRRPLYQPPARFEQRLELPALLSSTEQMRFPIRRLLGDLAAFLLGRDAGVQRFHLRFAHEDAPASQLQVGLLQVERDRLVLFELVEERLQRFELPAAVHEISLHAHELQAFAADQSDLLSDTRNVQDSPERLLERLRARLGEQAIQALEPQADYRPEHAQRLRPASTNTRADAALPAALGKRPSWLLATPQPIAPEALHLLSGPERIESGWWDGFDCRRDYYIAEDPHLRQVWVFKTPGPSGGWFIHGVFG</sequence>
<dbReference type="SUPFAM" id="SSF56672">
    <property type="entry name" value="DNA/RNA polymerases"/>
    <property type="match status" value="1"/>
</dbReference>
<evidence type="ECO:0000259" key="3">
    <source>
        <dbReference type="PROSITE" id="PS50173"/>
    </source>
</evidence>
<dbReference type="InterPro" id="IPR043502">
    <property type="entry name" value="DNA/RNA_pol_sf"/>
</dbReference>
<evidence type="ECO:0000313" key="4">
    <source>
        <dbReference type="EMBL" id="AVP97665.1"/>
    </source>
</evidence>
<dbReference type="Gene3D" id="3.40.1170.60">
    <property type="match status" value="1"/>
</dbReference>
<dbReference type="RefSeq" id="WP_106891585.1">
    <property type="nucleotide sequence ID" value="NZ_CP027860.1"/>
</dbReference>
<feature type="domain" description="UmuC" evidence="3">
    <location>
        <begin position="12"/>
        <end position="158"/>
    </location>
</feature>
<dbReference type="EMBL" id="CP027860">
    <property type="protein sequence ID" value="AVP97665.1"/>
    <property type="molecule type" value="Genomic_DNA"/>
</dbReference>
<dbReference type="PROSITE" id="PS50173">
    <property type="entry name" value="UMUC"/>
    <property type="match status" value="1"/>
</dbReference>
<keyword evidence="5" id="KW-1185">Reference proteome</keyword>
<dbReference type="GO" id="GO:0016740">
    <property type="term" value="F:transferase activity"/>
    <property type="evidence" value="ECO:0007669"/>
    <property type="project" value="UniProtKB-KW"/>
</dbReference>
<name>A0A2P1PS59_9GAMM</name>
<organism evidence="4 5">
    <name type="scientific">Ahniella affigens</name>
    <dbReference type="NCBI Taxonomy" id="2021234"/>
    <lineage>
        <taxon>Bacteria</taxon>
        <taxon>Pseudomonadati</taxon>
        <taxon>Pseudomonadota</taxon>
        <taxon>Gammaproteobacteria</taxon>
        <taxon>Lysobacterales</taxon>
        <taxon>Rhodanobacteraceae</taxon>
        <taxon>Ahniella</taxon>
    </lineage>
</organism>